<dbReference type="RefSeq" id="WP_076323158.1">
    <property type="nucleotide sequence ID" value="NZ_MRTF01000004.1"/>
</dbReference>
<evidence type="ECO:0000313" key="2">
    <source>
        <dbReference type="EMBL" id="OME93141.1"/>
    </source>
</evidence>
<dbReference type="STRING" id="1401.BK123_13180"/>
<dbReference type="GO" id="GO:0016853">
    <property type="term" value="F:isomerase activity"/>
    <property type="evidence" value="ECO:0007669"/>
    <property type="project" value="UniProtKB-KW"/>
</dbReference>
<dbReference type="Pfam" id="PF01261">
    <property type="entry name" value="AP_endonuc_2"/>
    <property type="match status" value="1"/>
</dbReference>
<reference evidence="2 3" key="1">
    <citation type="submission" date="2016-11" db="EMBL/GenBank/DDBJ databases">
        <title>Paenibacillus species isolates.</title>
        <authorList>
            <person name="Beno S.M."/>
        </authorList>
    </citation>
    <scope>NUCLEOTIDE SEQUENCE [LARGE SCALE GENOMIC DNA]</scope>
    <source>
        <strain evidence="2 3">FSL F4-0100</strain>
    </source>
</reference>
<feature type="domain" description="Xylose isomerase-like TIM barrel" evidence="1">
    <location>
        <begin position="23"/>
        <end position="278"/>
    </location>
</feature>
<gene>
    <name evidence="2" type="ORF">BK123_13180</name>
</gene>
<dbReference type="InterPro" id="IPR050312">
    <property type="entry name" value="IolE/XylAMocC-like"/>
</dbReference>
<keyword evidence="2" id="KW-0413">Isomerase</keyword>
<organism evidence="2 3">
    <name type="scientific">Paenibacillus lautus</name>
    <name type="common">Bacillus lautus</name>
    <dbReference type="NCBI Taxonomy" id="1401"/>
    <lineage>
        <taxon>Bacteria</taxon>
        <taxon>Bacillati</taxon>
        <taxon>Bacillota</taxon>
        <taxon>Bacilli</taxon>
        <taxon>Bacillales</taxon>
        <taxon>Paenibacillaceae</taxon>
        <taxon>Paenibacillus</taxon>
    </lineage>
</organism>
<dbReference type="SUPFAM" id="SSF51658">
    <property type="entry name" value="Xylose isomerase-like"/>
    <property type="match status" value="1"/>
</dbReference>
<dbReference type="InterPro" id="IPR036237">
    <property type="entry name" value="Xyl_isomerase-like_sf"/>
</dbReference>
<dbReference type="Proteomes" id="UP000187074">
    <property type="component" value="Unassembled WGS sequence"/>
</dbReference>
<sequence>MKIAAFSGSLIDYSIHEAMSITAGLGFDGIEIACREPHLSPEASLPRVREMKAVAEVHGLEIPALAGYMGYFSTSGDAECAEAYDQFMGLLERAVMLEAGMIRIFQGGPNAFLAEDYHYAKAAFWIRKCAEEARAAGKRIVLEIHNQSLVETTDSALRLLDLIGDDQVGLIHDAGNMYITDTEFGEASVRQLGSYLFHVHIKDERRIGQGGAPGTFKNLTRHGEEFFLQCRLGEGEVDHGGLLRGLREQRYAGWLTLECAAPYPPKERLAYDLLVIKEWLQAVEVSTR</sequence>
<dbReference type="OrthoDB" id="9779184at2"/>
<dbReference type="AlphaFoldDB" id="A0A1R1B3D1"/>
<dbReference type="Gene3D" id="3.20.20.150">
    <property type="entry name" value="Divalent-metal-dependent TIM barrel enzymes"/>
    <property type="match status" value="1"/>
</dbReference>
<comment type="caution">
    <text evidence="2">The sequence shown here is derived from an EMBL/GenBank/DDBJ whole genome shotgun (WGS) entry which is preliminary data.</text>
</comment>
<name>A0A1R1B3D1_PAELA</name>
<protein>
    <submittedName>
        <fullName evidence="2">Xylose isomerase</fullName>
    </submittedName>
</protein>
<dbReference type="PANTHER" id="PTHR12110">
    <property type="entry name" value="HYDROXYPYRUVATE ISOMERASE"/>
    <property type="match status" value="1"/>
</dbReference>
<dbReference type="EMBL" id="MRTF01000004">
    <property type="protein sequence ID" value="OME93141.1"/>
    <property type="molecule type" value="Genomic_DNA"/>
</dbReference>
<evidence type="ECO:0000259" key="1">
    <source>
        <dbReference type="Pfam" id="PF01261"/>
    </source>
</evidence>
<dbReference type="InterPro" id="IPR013022">
    <property type="entry name" value="Xyl_isomerase-like_TIM-brl"/>
</dbReference>
<proteinExistence type="predicted"/>
<evidence type="ECO:0000313" key="3">
    <source>
        <dbReference type="Proteomes" id="UP000187074"/>
    </source>
</evidence>
<accession>A0A1R1B3D1</accession>